<evidence type="ECO:0000313" key="4">
    <source>
        <dbReference type="Proteomes" id="UP000326170"/>
    </source>
</evidence>
<dbReference type="OrthoDB" id="195534at2157"/>
<dbReference type="EMBL" id="CP045490">
    <property type="protein sequence ID" value="QFU84784.1"/>
    <property type="molecule type" value="Genomic_DNA"/>
</dbReference>
<evidence type="ECO:0000259" key="2">
    <source>
        <dbReference type="Pfam" id="PF22725"/>
    </source>
</evidence>
<dbReference type="AlphaFoldDB" id="A0A5P9P9L2"/>
<dbReference type="KEGG" id="nas:GCU68_19960"/>
<dbReference type="NCBIfam" id="NF041392">
    <property type="entry name" value="XylDh_Gfo6_Halo"/>
    <property type="match status" value="1"/>
</dbReference>
<dbReference type="PANTHER" id="PTHR43377:SF1">
    <property type="entry name" value="BILIVERDIN REDUCTASE A"/>
    <property type="match status" value="1"/>
</dbReference>
<name>A0A5P9P9L2_9EURY</name>
<geneLocation type="plasmid" evidence="3 4">
    <name>unnamed2</name>
</geneLocation>
<gene>
    <name evidence="3" type="ORF">GCU68_19960</name>
</gene>
<keyword evidence="3" id="KW-0614">Plasmid</keyword>
<dbReference type="Pfam" id="PF22725">
    <property type="entry name" value="GFO_IDH_MocA_C3"/>
    <property type="match status" value="1"/>
</dbReference>
<dbReference type="Pfam" id="PF01408">
    <property type="entry name" value="GFO_IDH_MocA"/>
    <property type="match status" value="1"/>
</dbReference>
<organism evidence="3 4">
    <name type="scientific">Natronorubrum aibiense</name>
    <dbReference type="NCBI Taxonomy" id="348826"/>
    <lineage>
        <taxon>Archaea</taxon>
        <taxon>Methanobacteriati</taxon>
        <taxon>Methanobacteriota</taxon>
        <taxon>Stenosarchaea group</taxon>
        <taxon>Halobacteria</taxon>
        <taxon>Halobacteriales</taxon>
        <taxon>Natrialbaceae</taxon>
        <taxon>Natronorubrum</taxon>
    </lineage>
</organism>
<dbReference type="RefSeq" id="WP_152944343.1">
    <property type="nucleotide sequence ID" value="NZ_CP045490.1"/>
</dbReference>
<feature type="domain" description="GFO/IDH/MocA-like oxidoreductase" evidence="2">
    <location>
        <begin position="162"/>
        <end position="287"/>
    </location>
</feature>
<dbReference type="SUPFAM" id="SSF55347">
    <property type="entry name" value="Glyceraldehyde-3-phosphate dehydrogenase-like, C-terminal domain"/>
    <property type="match status" value="1"/>
</dbReference>
<sequence length="370" mass="40440">MTNKTEPTVGLGRTLEGYEYRDWETDPDGTVRVALIGIGWWTSEMVIPAISDLEHCEATVAVSSSTEKAQGVVDDVESVEHGLTYDEFHDGEVADAYDAVYICTPNAYHLEYAETAADLGKAVFCEKPMEATAERAAAMVDACEEADVPLLVGYRMQTEPLVRYARELIRAGVIGEPVSAIGNNSQTLLDIFDDPTQWRLDPELTGYGTSVMDLGIYPINTVRFLLEADPVSAQATMTSSHDAFEDVPDERSAFTVAFDDGTILTATSSQNAHASTSLRIVGTEGELLLEPAFHMETELRIESGGDTITLEFEQVDQMSEVFAYFADRVLSGDEIEPDGVHGLVDMEALRAIYEAGETGETIELDVESYL</sequence>
<proteinExistence type="predicted"/>
<dbReference type="InterPro" id="IPR000683">
    <property type="entry name" value="Gfo/Idh/MocA-like_OxRdtase_N"/>
</dbReference>
<dbReference type="PANTHER" id="PTHR43377">
    <property type="entry name" value="BILIVERDIN REDUCTASE A"/>
    <property type="match status" value="1"/>
</dbReference>
<reference evidence="3 4" key="1">
    <citation type="journal article" date="2007" name="Int. J. Syst. Evol. Microbiol.">
        <title>Natronorubrum sulfidifaciens sp. nov., an extremely haloalkaliphilic archaeon isolated from Aiding salt lake in Xin-Jiang, China.</title>
        <authorList>
            <person name="Cui H.L."/>
            <person name="Tohty D."/>
            <person name="Liu H.C."/>
            <person name="Liu S.J."/>
            <person name="Oren A."/>
            <person name="Zhou P.J."/>
        </authorList>
    </citation>
    <scope>NUCLEOTIDE SEQUENCE [LARGE SCALE GENOMIC DNA]</scope>
    <source>
        <strain evidence="3 4">7-3</strain>
        <plasmid evidence="3">unnamed2</plasmid>
    </source>
</reference>
<evidence type="ECO:0000259" key="1">
    <source>
        <dbReference type="Pfam" id="PF01408"/>
    </source>
</evidence>
<accession>A0A5P9P9L2</accession>
<dbReference type="GeneID" id="42303336"/>
<keyword evidence="4" id="KW-1185">Reference proteome</keyword>
<dbReference type="Gene3D" id="3.30.360.10">
    <property type="entry name" value="Dihydrodipicolinate Reductase, domain 2"/>
    <property type="match status" value="1"/>
</dbReference>
<protein>
    <submittedName>
        <fullName evidence="3">Gfo/Idh/MocA family oxidoreductase</fullName>
    </submittedName>
</protein>
<dbReference type="SUPFAM" id="SSF51735">
    <property type="entry name" value="NAD(P)-binding Rossmann-fold domains"/>
    <property type="match status" value="1"/>
</dbReference>
<dbReference type="InterPro" id="IPR055170">
    <property type="entry name" value="GFO_IDH_MocA-like_dom"/>
</dbReference>
<dbReference type="InterPro" id="IPR049838">
    <property type="entry name" value="XacA-like"/>
</dbReference>
<dbReference type="Gene3D" id="3.40.50.720">
    <property type="entry name" value="NAD(P)-binding Rossmann-like Domain"/>
    <property type="match status" value="1"/>
</dbReference>
<evidence type="ECO:0000313" key="3">
    <source>
        <dbReference type="EMBL" id="QFU84784.1"/>
    </source>
</evidence>
<dbReference type="Proteomes" id="UP000326170">
    <property type="component" value="Plasmid unnamed2"/>
</dbReference>
<feature type="domain" description="Gfo/Idh/MocA-like oxidoreductase N-terminal" evidence="1">
    <location>
        <begin position="31"/>
        <end position="154"/>
    </location>
</feature>
<dbReference type="InterPro" id="IPR051450">
    <property type="entry name" value="Gfo/Idh/MocA_Oxidoreductases"/>
</dbReference>
<dbReference type="InterPro" id="IPR036291">
    <property type="entry name" value="NAD(P)-bd_dom_sf"/>
</dbReference>
<dbReference type="GO" id="GO:0000166">
    <property type="term" value="F:nucleotide binding"/>
    <property type="evidence" value="ECO:0007669"/>
    <property type="project" value="InterPro"/>
</dbReference>